<evidence type="ECO:0000313" key="1">
    <source>
        <dbReference type="EMBL" id="PJR03067.1"/>
    </source>
</evidence>
<evidence type="ECO:0000313" key="2">
    <source>
        <dbReference type="Proteomes" id="UP000231960"/>
    </source>
</evidence>
<dbReference type="EMBL" id="NIPO01000001">
    <property type="protein sequence ID" value="PJR03067.1"/>
    <property type="molecule type" value="Genomic_DNA"/>
</dbReference>
<dbReference type="OrthoDB" id="1187827at2"/>
<keyword evidence="2" id="KW-1185">Reference proteome</keyword>
<dbReference type="RefSeq" id="WP_100676637.1">
    <property type="nucleotide sequence ID" value="NZ_NIPO01000001.1"/>
</dbReference>
<name>A0A2M9R2I2_9FLAO</name>
<comment type="caution">
    <text evidence="1">The sequence shown here is derived from an EMBL/GenBank/DDBJ whole genome shotgun (WGS) entry which is preliminary data.</text>
</comment>
<dbReference type="Proteomes" id="UP000231960">
    <property type="component" value="Unassembled WGS sequence"/>
</dbReference>
<sequence length="178" mass="21311">MCKPEYHRNNFHRNTFCVFDVVEKEFDQFHYISRKGSTYYFTSEGIFRKSNHWGRVGNCRWKLAGNNKMQNQHIGYASWDSFYPNSENEAVFYIQKSVNGYDYNHYLSPQYDGKAVLRTAKEIRIALKKIKDLDAPDWIKYYPQLILSQELKTDIIQQVIYTPKTFRDILKTFLKPHL</sequence>
<proteinExistence type="predicted"/>
<protein>
    <submittedName>
        <fullName evidence="1">Uncharacterized protein</fullName>
    </submittedName>
</protein>
<accession>A0A2M9R2I2</accession>
<dbReference type="AlphaFoldDB" id="A0A2M9R2I2"/>
<gene>
    <name evidence="1" type="ORF">CDL10_00095</name>
</gene>
<organism evidence="1 2">
    <name type="scientific">Avrilella dinanensis</name>
    <dbReference type="NCBI Taxonomy" id="2008672"/>
    <lineage>
        <taxon>Bacteria</taxon>
        <taxon>Pseudomonadati</taxon>
        <taxon>Bacteroidota</taxon>
        <taxon>Flavobacteriia</taxon>
        <taxon>Flavobacteriales</taxon>
        <taxon>Flavobacteriaceae</taxon>
        <taxon>Avrilella</taxon>
    </lineage>
</organism>
<reference evidence="1 2" key="1">
    <citation type="submission" date="2017-06" db="EMBL/GenBank/DDBJ databases">
        <title>Description of Avrilella dinanensis gen. nov. sp. nov.</title>
        <authorList>
            <person name="Leyer C."/>
            <person name="Sassi M."/>
            <person name="Minet J."/>
            <person name="Kayal S."/>
            <person name="Cattoir V."/>
        </authorList>
    </citation>
    <scope>NUCLEOTIDE SEQUENCE [LARGE SCALE GENOMIC DNA]</scope>
    <source>
        <strain evidence="1 2">UR159</strain>
    </source>
</reference>